<evidence type="ECO:0000313" key="3">
    <source>
        <dbReference type="Proteomes" id="UP000824115"/>
    </source>
</evidence>
<accession>A0A9D2KA70</accession>
<reference evidence="2" key="2">
    <citation type="submission" date="2021-04" db="EMBL/GenBank/DDBJ databases">
        <authorList>
            <person name="Gilroy R."/>
        </authorList>
    </citation>
    <scope>NUCLEOTIDE SEQUENCE</scope>
    <source>
        <strain evidence="2">Gambia16-554</strain>
    </source>
</reference>
<keyword evidence="1" id="KW-0732">Signal</keyword>
<proteinExistence type="predicted"/>
<name>A0A9D2KA70_9BACT</name>
<evidence type="ECO:0000256" key="1">
    <source>
        <dbReference type="SAM" id="SignalP"/>
    </source>
</evidence>
<evidence type="ECO:0000313" key="2">
    <source>
        <dbReference type="EMBL" id="HIZ85641.1"/>
    </source>
</evidence>
<dbReference type="Proteomes" id="UP000824115">
    <property type="component" value="Unassembled WGS sequence"/>
</dbReference>
<feature type="signal peptide" evidence="1">
    <location>
        <begin position="1"/>
        <end position="23"/>
    </location>
</feature>
<organism evidence="2 3">
    <name type="scientific">Candidatus Coprenecus stercoravium</name>
    <dbReference type="NCBI Taxonomy" id="2840735"/>
    <lineage>
        <taxon>Bacteria</taxon>
        <taxon>Pseudomonadati</taxon>
        <taxon>Bacteroidota</taxon>
        <taxon>Bacteroidia</taxon>
        <taxon>Bacteroidales</taxon>
        <taxon>Rikenellaceae</taxon>
        <taxon>Rikenellaceae incertae sedis</taxon>
        <taxon>Candidatus Coprenecus</taxon>
    </lineage>
</organism>
<gene>
    <name evidence="2" type="ORF">IAC04_04030</name>
</gene>
<protein>
    <submittedName>
        <fullName evidence="2">Uncharacterized protein</fullName>
    </submittedName>
</protein>
<dbReference type="AlphaFoldDB" id="A0A9D2KA70"/>
<reference evidence="2" key="1">
    <citation type="journal article" date="2021" name="PeerJ">
        <title>Extensive microbial diversity within the chicken gut microbiome revealed by metagenomics and culture.</title>
        <authorList>
            <person name="Gilroy R."/>
            <person name="Ravi A."/>
            <person name="Getino M."/>
            <person name="Pursley I."/>
            <person name="Horton D.L."/>
            <person name="Alikhan N.F."/>
            <person name="Baker D."/>
            <person name="Gharbi K."/>
            <person name="Hall N."/>
            <person name="Watson M."/>
            <person name="Adriaenssens E.M."/>
            <person name="Foster-Nyarko E."/>
            <person name="Jarju S."/>
            <person name="Secka A."/>
            <person name="Antonio M."/>
            <person name="Oren A."/>
            <person name="Chaudhuri R.R."/>
            <person name="La Ragione R."/>
            <person name="Hildebrand F."/>
            <person name="Pallen M.J."/>
        </authorList>
    </citation>
    <scope>NUCLEOTIDE SEQUENCE</scope>
    <source>
        <strain evidence="2">Gambia16-554</strain>
    </source>
</reference>
<dbReference type="EMBL" id="DXAW01000079">
    <property type="protein sequence ID" value="HIZ85641.1"/>
    <property type="molecule type" value="Genomic_DNA"/>
</dbReference>
<sequence>MKKLIFTLCAVFCAVMFSFDASAQDQEIVKLKDGTEITGIIKRLPDGGVRVTDSNGDTFVFAADEIALITNAEQKAKQEKAEKRKNSGYAGIVEAGVGYSLNYGPYFSVGMINAYKFSPYFYIGVGVDFRTTSVWSFNDDVGYIQSFAVPIYLHLRYSMLGGRLKNKVSPFIACNVGYDVAANVGMLLEPYVGIEIKNLKKGALWLAFDLPVYIGEGGLMDIGLKAGWSF</sequence>
<comment type="caution">
    <text evidence="2">The sequence shown here is derived from an EMBL/GenBank/DDBJ whole genome shotgun (WGS) entry which is preliminary data.</text>
</comment>
<feature type="chain" id="PRO_5039028594" evidence="1">
    <location>
        <begin position="24"/>
        <end position="230"/>
    </location>
</feature>